<sequence length="267" mass="29827">MTTTEQYSGGYSPLIIDQFKQRTFAKQGAFLQPYLTAGLTVLDCGCGPGSMTLDIAELVSPGAVFGIDYSSIQIEQALLLQQQRAITNASFTTGSAYQLPFADEQFDVVFSHAVLYHLQQPEQVLAEFRRVLKSGGLVALRDACHTGDMMMPWHTDLAAAWDTINKVFCHQGGNIYFGFQHKQLLLEQGFEDITVSCSYDTFASDAEKDSIRSYWQQFLNVDHRPLILAQQWLTASELDQQCAALDHWCANPASFFARARCEAIARK</sequence>
<proteinExistence type="predicted"/>
<dbReference type="Proteomes" id="UP000195442">
    <property type="component" value="Unassembled WGS sequence"/>
</dbReference>
<accession>A0A1R4H7P0</accession>
<keyword evidence="3" id="KW-0489">Methyltransferase</keyword>
<evidence type="ECO:0000256" key="1">
    <source>
        <dbReference type="ARBA" id="ARBA00022679"/>
    </source>
</evidence>
<dbReference type="InterPro" id="IPR029063">
    <property type="entry name" value="SAM-dependent_MTases_sf"/>
</dbReference>
<reference evidence="4" key="1">
    <citation type="submission" date="2017-02" db="EMBL/GenBank/DDBJ databases">
        <authorList>
            <person name="Daims H."/>
        </authorList>
    </citation>
    <scope>NUCLEOTIDE SEQUENCE [LARGE SCALE GENOMIC DNA]</scope>
</reference>
<gene>
    <name evidence="3" type="ORF">CRENPOLYSF2_2590014</name>
</gene>
<dbReference type="InterPro" id="IPR025714">
    <property type="entry name" value="Methyltranfer_dom"/>
</dbReference>
<feature type="domain" description="Methyltransferase" evidence="2">
    <location>
        <begin position="36"/>
        <end position="150"/>
    </location>
</feature>
<organism evidence="3 4">
    <name type="scientific">Crenothrix polyspora</name>
    <dbReference type="NCBI Taxonomy" id="360316"/>
    <lineage>
        <taxon>Bacteria</taxon>
        <taxon>Pseudomonadati</taxon>
        <taxon>Pseudomonadota</taxon>
        <taxon>Gammaproteobacteria</taxon>
        <taxon>Methylococcales</taxon>
        <taxon>Crenotrichaceae</taxon>
        <taxon>Crenothrix</taxon>
    </lineage>
</organism>
<dbReference type="RefSeq" id="WP_087146890.1">
    <property type="nucleotide sequence ID" value="NZ_FUKJ01000178.1"/>
</dbReference>
<dbReference type="GO" id="GO:0016126">
    <property type="term" value="P:sterol biosynthetic process"/>
    <property type="evidence" value="ECO:0007669"/>
    <property type="project" value="TreeGrafter"/>
</dbReference>
<dbReference type="GO" id="GO:0032259">
    <property type="term" value="P:methylation"/>
    <property type="evidence" value="ECO:0007669"/>
    <property type="project" value="UniProtKB-KW"/>
</dbReference>
<dbReference type="AlphaFoldDB" id="A0A1R4H7P0"/>
<dbReference type="OrthoDB" id="9797252at2"/>
<name>A0A1R4H7P0_9GAMM</name>
<evidence type="ECO:0000313" key="3">
    <source>
        <dbReference type="EMBL" id="SJM92254.1"/>
    </source>
</evidence>
<evidence type="ECO:0000259" key="2">
    <source>
        <dbReference type="Pfam" id="PF13847"/>
    </source>
</evidence>
<dbReference type="CDD" id="cd02440">
    <property type="entry name" value="AdoMet_MTases"/>
    <property type="match status" value="1"/>
</dbReference>
<protein>
    <submittedName>
        <fullName evidence="3">Putative Methyltransferase type 11</fullName>
    </submittedName>
</protein>
<dbReference type="Gene3D" id="3.40.50.150">
    <property type="entry name" value="Vaccinia Virus protein VP39"/>
    <property type="match status" value="1"/>
</dbReference>
<keyword evidence="1 3" id="KW-0808">Transferase</keyword>
<dbReference type="Pfam" id="PF13847">
    <property type="entry name" value="Methyltransf_31"/>
    <property type="match status" value="1"/>
</dbReference>
<evidence type="ECO:0000313" key="4">
    <source>
        <dbReference type="Proteomes" id="UP000195442"/>
    </source>
</evidence>
<dbReference type="EMBL" id="FUKJ01000178">
    <property type="protein sequence ID" value="SJM92254.1"/>
    <property type="molecule type" value="Genomic_DNA"/>
</dbReference>
<dbReference type="GO" id="GO:0003838">
    <property type="term" value="F:sterol 24-C-methyltransferase activity"/>
    <property type="evidence" value="ECO:0007669"/>
    <property type="project" value="TreeGrafter"/>
</dbReference>
<dbReference type="PANTHER" id="PTHR44068:SF1">
    <property type="entry name" value="HYPOTHETICAL LOC100005854"/>
    <property type="match status" value="1"/>
</dbReference>
<dbReference type="InterPro" id="IPR050447">
    <property type="entry name" value="Erg6_SMT_methyltransf"/>
</dbReference>
<dbReference type="PANTHER" id="PTHR44068">
    <property type="entry name" value="ZGC:194242"/>
    <property type="match status" value="1"/>
</dbReference>
<keyword evidence="4" id="KW-1185">Reference proteome</keyword>
<dbReference type="SUPFAM" id="SSF53335">
    <property type="entry name" value="S-adenosyl-L-methionine-dependent methyltransferases"/>
    <property type="match status" value="1"/>
</dbReference>